<evidence type="ECO:0000313" key="1">
    <source>
        <dbReference type="EMBL" id="SDK42101.1"/>
    </source>
</evidence>
<accession>A0A1G9BRH1</accession>
<gene>
    <name evidence="1" type="ORF">SAMN05216282_1063</name>
</gene>
<proteinExistence type="predicted"/>
<name>A0A1G9BRH1_9MICO</name>
<protein>
    <submittedName>
        <fullName evidence="1">Uncharacterized protein</fullName>
    </submittedName>
</protein>
<dbReference type="EMBL" id="FNFU01000006">
    <property type="protein sequence ID" value="SDK42101.1"/>
    <property type="molecule type" value="Genomic_DNA"/>
</dbReference>
<dbReference type="RefSeq" id="WP_134575344.1">
    <property type="nucleotide sequence ID" value="NZ_FNFU01000006.1"/>
</dbReference>
<dbReference type="OrthoDB" id="5119511at2"/>
<dbReference type="STRING" id="386301.SAMN05216282_1063"/>
<reference evidence="1 2" key="1">
    <citation type="submission" date="2016-10" db="EMBL/GenBank/DDBJ databases">
        <authorList>
            <person name="de Groot N.N."/>
        </authorList>
    </citation>
    <scope>NUCLEOTIDE SEQUENCE [LARGE SCALE GENOMIC DNA]</scope>
    <source>
        <strain evidence="1 2">CGMCC 1.5382</strain>
    </source>
</reference>
<dbReference type="AlphaFoldDB" id="A0A1G9BRH1"/>
<keyword evidence="2" id="KW-1185">Reference proteome</keyword>
<sequence length="120" mass="12780">MKRISYSGASFLTADRVADSLLLLVAAIRDHHGAEVVELPAVGFGGEPVVVQLVVGPASEIISMSEGTPEAETGSTEPDTTEVVDYLRGRIQNLSLTPRLTLFETKADPDSLGWDDLDLA</sequence>
<dbReference type="Proteomes" id="UP000198701">
    <property type="component" value="Unassembled WGS sequence"/>
</dbReference>
<organism evidence="1 2">
    <name type="scientific">Cryobacterium psychrotolerans</name>
    <dbReference type="NCBI Taxonomy" id="386301"/>
    <lineage>
        <taxon>Bacteria</taxon>
        <taxon>Bacillati</taxon>
        <taxon>Actinomycetota</taxon>
        <taxon>Actinomycetes</taxon>
        <taxon>Micrococcales</taxon>
        <taxon>Microbacteriaceae</taxon>
        <taxon>Cryobacterium</taxon>
    </lineage>
</organism>
<evidence type="ECO:0000313" key="2">
    <source>
        <dbReference type="Proteomes" id="UP000198701"/>
    </source>
</evidence>